<proteinExistence type="predicted"/>
<reference evidence="2" key="2">
    <citation type="submission" date="2020-09" db="EMBL/GenBank/DDBJ databases">
        <title>Reference genome assembly for Australian Ascochyta lentis isolate Al4.</title>
        <authorList>
            <person name="Lee R.C."/>
            <person name="Farfan-Caceres L.M."/>
            <person name="Debler J.W."/>
            <person name="Williams A.H."/>
            <person name="Henares B.M."/>
        </authorList>
    </citation>
    <scope>NUCLEOTIDE SEQUENCE</scope>
    <source>
        <strain evidence="2">Al4</strain>
    </source>
</reference>
<dbReference type="OrthoDB" id="4586300at2759"/>
<feature type="compositionally biased region" description="Polar residues" evidence="1">
    <location>
        <begin position="224"/>
        <end position="234"/>
    </location>
</feature>
<accession>A0A8H7ITX7</accession>
<evidence type="ECO:0000313" key="3">
    <source>
        <dbReference type="Proteomes" id="UP000651452"/>
    </source>
</evidence>
<dbReference type="AlphaFoldDB" id="A0A8H7ITX7"/>
<sequence length="495" mass="56724">MTSNNNDDSRRTQGRAEDNPFIAFRRYADSQVSSLLNTVFTLPAQIANYNNAHSAREQCLFGKADPKKCEELHAIDAHAEKVRHEGAESYHAGDVQAVLKKSEQLMVLEHQAGELRRAILSDAEDSKQSTVQRKQLVERVGNRKGQQWSDGWDWPEPSRDEDTDDNEFGKWLEDRARRAGGELERMFTRLEEDASKAFGEEIEELRRHWATRCDDTHRREDDTQPSTWSFSRSWQWPPPADAPKRDETQMPEDPYSPSSLEADERTKHMGSLWRNAFEDLMLTTQEHPLLSDTQNTHFDQMGLYPLGDYQRELSRLEHQNREQLLKSYRDQVRKQVVSTQASQETSDEPSYEYAHDHEDQHDDPPTPKPQQSEFPKSHYLLPETQQSTETELDAYEQLLAPAPSVPASESGTKSSILSTLTTTERTTAPDGTVTTKVVLRKRFADGSEQSSETVHTQRGHDVHQTENLWNTSENTPSTNGPDRKGEKKGGWFWSS</sequence>
<feature type="region of interest" description="Disordered" evidence="1">
    <location>
        <begin position="402"/>
        <end position="495"/>
    </location>
</feature>
<gene>
    <name evidence="2" type="ORF">EKO04_010779</name>
</gene>
<feature type="compositionally biased region" description="Polar residues" evidence="1">
    <location>
        <begin position="465"/>
        <end position="480"/>
    </location>
</feature>
<evidence type="ECO:0000256" key="1">
    <source>
        <dbReference type="SAM" id="MobiDB-lite"/>
    </source>
</evidence>
<dbReference type="Proteomes" id="UP000651452">
    <property type="component" value="Unassembled WGS sequence"/>
</dbReference>
<name>A0A8H7ITX7_9PLEO</name>
<organism evidence="2 3">
    <name type="scientific">Ascochyta lentis</name>
    <dbReference type="NCBI Taxonomy" id="205686"/>
    <lineage>
        <taxon>Eukaryota</taxon>
        <taxon>Fungi</taxon>
        <taxon>Dikarya</taxon>
        <taxon>Ascomycota</taxon>
        <taxon>Pezizomycotina</taxon>
        <taxon>Dothideomycetes</taxon>
        <taxon>Pleosporomycetidae</taxon>
        <taxon>Pleosporales</taxon>
        <taxon>Pleosporineae</taxon>
        <taxon>Didymellaceae</taxon>
        <taxon>Ascochyta</taxon>
    </lineage>
</organism>
<feature type="compositionally biased region" description="Basic and acidic residues" evidence="1">
    <location>
        <begin position="353"/>
        <end position="365"/>
    </location>
</feature>
<feature type="compositionally biased region" description="Low complexity" evidence="1">
    <location>
        <begin position="410"/>
        <end position="426"/>
    </location>
</feature>
<feature type="region of interest" description="Disordered" evidence="1">
    <location>
        <begin position="140"/>
        <end position="167"/>
    </location>
</feature>
<evidence type="ECO:0000313" key="2">
    <source>
        <dbReference type="EMBL" id="KAF9691306.1"/>
    </source>
</evidence>
<feature type="region of interest" description="Disordered" evidence="1">
    <location>
        <begin position="215"/>
        <end position="265"/>
    </location>
</feature>
<dbReference type="EMBL" id="RZGK01000021">
    <property type="protein sequence ID" value="KAF9691306.1"/>
    <property type="molecule type" value="Genomic_DNA"/>
</dbReference>
<keyword evidence="3" id="KW-1185">Reference proteome</keyword>
<reference evidence="2" key="1">
    <citation type="submission" date="2018-12" db="EMBL/GenBank/DDBJ databases">
        <authorList>
            <person name="Syme R.A."/>
            <person name="Farfan-Caceres L."/>
            <person name="Lichtenzveig J."/>
        </authorList>
    </citation>
    <scope>NUCLEOTIDE SEQUENCE</scope>
    <source>
        <strain evidence="2">Al4</strain>
    </source>
</reference>
<feature type="compositionally biased region" description="Polar residues" evidence="1">
    <location>
        <begin position="447"/>
        <end position="456"/>
    </location>
</feature>
<protein>
    <submittedName>
        <fullName evidence="2">Uncharacterized protein</fullName>
    </submittedName>
</protein>
<feature type="region of interest" description="Disordered" evidence="1">
    <location>
        <begin position="335"/>
        <end position="375"/>
    </location>
</feature>
<comment type="caution">
    <text evidence="2">The sequence shown here is derived from an EMBL/GenBank/DDBJ whole genome shotgun (WGS) entry which is preliminary data.</text>
</comment>